<evidence type="ECO:0000256" key="10">
    <source>
        <dbReference type="ARBA" id="ARBA00038489"/>
    </source>
</evidence>
<evidence type="ECO:0000256" key="12">
    <source>
        <dbReference type="ARBA" id="ARBA00042639"/>
    </source>
</evidence>
<dbReference type="NCBIfam" id="NF006960">
    <property type="entry name" value="PRK09437.1"/>
    <property type="match status" value="1"/>
</dbReference>
<evidence type="ECO:0000259" key="14">
    <source>
        <dbReference type="PROSITE" id="PS51352"/>
    </source>
</evidence>
<dbReference type="GO" id="GO:0140824">
    <property type="term" value="F:thioredoxin-dependent peroxiredoxin activity"/>
    <property type="evidence" value="ECO:0007669"/>
    <property type="project" value="UniProtKB-EC"/>
</dbReference>
<dbReference type="InterPro" id="IPR036249">
    <property type="entry name" value="Thioredoxin-like_sf"/>
</dbReference>
<evidence type="ECO:0000256" key="8">
    <source>
        <dbReference type="ARBA" id="ARBA00023284"/>
    </source>
</evidence>
<evidence type="ECO:0000256" key="3">
    <source>
        <dbReference type="ARBA" id="ARBA00013017"/>
    </source>
</evidence>
<keyword evidence="16" id="KW-1185">Reference proteome</keyword>
<dbReference type="InterPro" id="IPR050990">
    <property type="entry name" value="UPF0237/GcvR_regulator"/>
</dbReference>
<dbReference type="Pfam" id="PF00578">
    <property type="entry name" value="AhpC-TSA"/>
    <property type="match status" value="1"/>
</dbReference>
<comment type="caution">
    <text evidence="15">The sequence shown here is derived from an EMBL/GenBank/DDBJ whole genome shotgun (WGS) entry which is preliminary data.</text>
</comment>
<evidence type="ECO:0000256" key="11">
    <source>
        <dbReference type="ARBA" id="ARBA00041373"/>
    </source>
</evidence>
<accession>A0A366IBA6</accession>
<evidence type="ECO:0000256" key="2">
    <source>
        <dbReference type="ARBA" id="ARBA00011245"/>
    </source>
</evidence>
<evidence type="ECO:0000313" key="16">
    <source>
        <dbReference type="Proteomes" id="UP000253046"/>
    </source>
</evidence>
<keyword evidence="7" id="KW-1015">Disulfide bond</keyword>
<dbReference type="Gene3D" id="3.40.30.10">
    <property type="entry name" value="Glutaredoxin"/>
    <property type="match status" value="1"/>
</dbReference>
<dbReference type="InterPro" id="IPR013766">
    <property type="entry name" value="Thioredoxin_domain"/>
</dbReference>
<dbReference type="FunFam" id="3.30.70.260:FF:000005">
    <property type="entry name" value="Glycine cleavage system transcriptional repressor"/>
    <property type="match status" value="1"/>
</dbReference>
<reference evidence="15 16" key="1">
    <citation type="submission" date="2018-06" db="EMBL/GenBank/DDBJ databases">
        <title>Genomic Encyclopedia of Type Strains, Phase IV (KMG-IV): sequencing the most valuable type-strain genomes for metagenomic binning, comparative biology and taxonomic classification.</title>
        <authorList>
            <person name="Goeker M."/>
        </authorList>
    </citation>
    <scope>NUCLEOTIDE SEQUENCE [LARGE SCALE GENOMIC DNA]</scope>
    <source>
        <strain evidence="15 16">DSM 30166</strain>
    </source>
</reference>
<comment type="subunit">
    <text evidence="2">Monomer.</text>
</comment>
<keyword evidence="5" id="KW-0049">Antioxidant</keyword>
<dbReference type="PROSITE" id="PS51352">
    <property type="entry name" value="THIOREDOXIN_2"/>
    <property type="match status" value="1"/>
</dbReference>
<evidence type="ECO:0000256" key="1">
    <source>
        <dbReference type="ARBA" id="ARBA00003330"/>
    </source>
</evidence>
<evidence type="ECO:0000256" key="4">
    <source>
        <dbReference type="ARBA" id="ARBA00022559"/>
    </source>
</evidence>
<name>A0A366IBA6_9GAMM</name>
<dbReference type="Gene3D" id="3.30.70.260">
    <property type="match status" value="2"/>
</dbReference>
<keyword evidence="8" id="KW-0676">Redox-active center</keyword>
<evidence type="ECO:0000256" key="5">
    <source>
        <dbReference type="ARBA" id="ARBA00022862"/>
    </source>
</evidence>
<dbReference type="SUPFAM" id="SSF52833">
    <property type="entry name" value="Thioredoxin-like"/>
    <property type="match status" value="1"/>
</dbReference>
<evidence type="ECO:0000256" key="7">
    <source>
        <dbReference type="ARBA" id="ARBA00023157"/>
    </source>
</evidence>
<comment type="function">
    <text evidence="1">Thiol-specific peroxidase that catalyzes the reduction of hydrogen peroxide and organic hydroperoxides to water and alcohols, respectively. Plays a role in cell protection against oxidative stress by detoxifying peroxides and as sensor of hydrogen peroxide-mediated signaling events.</text>
</comment>
<dbReference type="FunFam" id="3.40.30.10:FF:000007">
    <property type="entry name" value="Thioredoxin-dependent thiol peroxidase"/>
    <property type="match status" value="1"/>
</dbReference>
<evidence type="ECO:0000256" key="6">
    <source>
        <dbReference type="ARBA" id="ARBA00023002"/>
    </source>
</evidence>
<dbReference type="Pfam" id="PF13740">
    <property type="entry name" value="ACT_6"/>
    <property type="match status" value="1"/>
</dbReference>
<dbReference type="PANTHER" id="PTHR34875:SF5">
    <property type="entry name" value="GLYCINE CLEAVAGE SYSTEM TRANSCRIPTIONAL REPRESSOR"/>
    <property type="match status" value="1"/>
</dbReference>
<evidence type="ECO:0000256" key="13">
    <source>
        <dbReference type="ARBA" id="ARBA00049091"/>
    </source>
</evidence>
<dbReference type="CDD" id="cd03017">
    <property type="entry name" value="PRX_BCP"/>
    <property type="match status" value="1"/>
</dbReference>
<comment type="similarity">
    <text evidence="10">Belongs to the peroxiredoxin family. BCP/PrxQ subfamily.</text>
</comment>
<sequence length="346" mass="38605">MPSSQEHYLVITALGVDRPGIVNAITRHVSSCGCNIEDSRLAMLGKEFTFIMLLSGSWNAINLIESTLPLKGAEMDLLIVMKRTESQARLPMPSTVWVKVDVADSPHIIERFTDLFDSHQMNIAELVSKTQSAEGDKPPQLYIQITAHSPAMLDGSIIESAFHQLCTELHAQGSISVVNYPQHEEKRRRVVMNTLKAGDIAPKFSLPDQDGEQVNLTDFQGQKVLVYFYPKAMTPGCTVQACGLRDNMDDLKKYGVEVLGISTDKPEKLSLFTEKELLNFTLLSDENHEVAGGFGVWGEKTFMGKTYDGIHRISFLIDEDGKVEKVFDDFKTSNHHDIVLNYLKGI</sequence>
<dbReference type="AlphaFoldDB" id="A0A366IBA6"/>
<dbReference type="PANTHER" id="PTHR34875">
    <property type="entry name" value="UPF0237 PROTEIN MJ1558"/>
    <property type="match status" value="1"/>
</dbReference>
<organism evidence="15 16">
    <name type="scientific">Brenneria salicis ATCC 15712 = DSM 30166</name>
    <dbReference type="NCBI Taxonomy" id="714314"/>
    <lineage>
        <taxon>Bacteria</taxon>
        <taxon>Pseudomonadati</taxon>
        <taxon>Pseudomonadota</taxon>
        <taxon>Gammaproteobacteria</taxon>
        <taxon>Enterobacterales</taxon>
        <taxon>Pectobacteriaceae</taxon>
        <taxon>Brenneria</taxon>
    </lineage>
</organism>
<dbReference type="Proteomes" id="UP000253046">
    <property type="component" value="Unassembled WGS sequence"/>
</dbReference>
<dbReference type="InterPro" id="IPR045865">
    <property type="entry name" value="ACT-like_dom_sf"/>
</dbReference>
<keyword evidence="4" id="KW-0575">Peroxidase</keyword>
<feature type="domain" description="Thioredoxin" evidence="14">
    <location>
        <begin position="195"/>
        <end position="346"/>
    </location>
</feature>
<comment type="catalytic activity">
    <reaction evidence="13">
        <text>a hydroperoxide + [thioredoxin]-dithiol = an alcohol + [thioredoxin]-disulfide + H2O</text>
        <dbReference type="Rhea" id="RHEA:62620"/>
        <dbReference type="Rhea" id="RHEA-COMP:10698"/>
        <dbReference type="Rhea" id="RHEA-COMP:10700"/>
        <dbReference type="ChEBI" id="CHEBI:15377"/>
        <dbReference type="ChEBI" id="CHEBI:29950"/>
        <dbReference type="ChEBI" id="CHEBI:30879"/>
        <dbReference type="ChEBI" id="CHEBI:35924"/>
        <dbReference type="ChEBI" id="CHEBI:50058"/>
        <dbReference type="EC" id="1.11.1.24"/>
    </reaction>
</comment>
<evidence type="ECO:0000256" key="9">
    <source>
        <dbReference type="ARBA" id="ARBA00032824"/>
    </source>
</evidence>
<proteinExistence type="inferred from homology"/>
<dbReference type="CDD" id="cd04893">
    <property type="entry name" value="ACT_GcvR_1"/>
    <property type="match status" value="1"/>
</dbReference>
<dbReference type="InterPro" id="IPR000866">
    <property type="entry name" value="AhpC/TSA"/>
</dbReference>
<protein>
    <recommendedName>
        <fullName evidence="3">thioredoxin-dependent peroxiredoxin</fullName>
        <ecNumber evidence="3">1.11.1.24</ecNumber>
    </recommendedName>
    <alternativeName>
        <fullName evidence="11">Bacterioferritin comigratory protein</fullName>
    </alternativeName>
    <alternativeName>
        <fullName evidence="9">Thioredoxin peroxidase</fullName>
    </alternativeName>
    <alternativeName>
        <fullName evidence="12">Thioredoxin-dependent peroxiredoxin Bcp</fullName>
    </alternativeName>
</protein>
<gene>
    <name evidence="15" type="ORF">DES54_101125</name>
</gene>
<keyword evidence="6" id="KW-0560">Oxidoreductase</keyword>
<dbReference type="EMBL" id="QNRY01000001">
    <property type="protein sequence ID" value="RBP67605.1"/>
    <property type="molecule type" value="Genomic_DNA"/>
</dbReference>
<dbReference type="NCBIfam" id="NF008612">
    <property type="entry name" value="PRK11589.1"/>
    <property type="match status" value="1"/>
</dbReference>
<evidence type="ECO:0000313" key="15">
    <source>
        <dbReference type="EMBL" id="RBP67605.1"/>
    </source>
</evidence>
<dbReference type="EC" id="1.11.1.24" evidence="3"/>
<dbReference type="SUPFAM" id="SSF55021">
    <property type="entry name" value="ACT-like"/>
    <property type="match status" value="2"/>
</dbReference>